<protein>
    <submittedName>
        <fullName evidence="1">Uncharacterized protein</fullName>
    </submittedName>
</protein>
<dbReference type="STRING" id="402600.SAMN05216188_1464"/>
<sequence>MSTEHHDDEQPASIAAAIVDLYDTMPAFTAPAAERAAWFDTKAAVFDRIATSPNGGDAFRAKAAELAAAARDLAKSTRELGEKR</sequence>
<organism evidence="1 2">
    <name type="scientific">Lentzea xinjiangensis</name>
    <dbReference type="NCBI Taxonomy" id="402600"/>
    <lineage>
        <taxon>Bacteria</taxon>
        <taxon>Bacillati</taxon>
        <taxon>Actinomycetota</taxon>
        <taxon>Actinomycetes</taxon>
        <taxon>Pseudonocardiales</taxon>
        <taxon>Pseudonocardiaceae</taxon>
        <taxon>Lentzea</taxon>
    </lineage>
</organism>
<dbReference type="Proteomes" id="UP000199352">
    <property type="component" value="Unassembled WGS sequence"/>
</dbReference>
<accession>A0A1H9WVS9</accession>
<reference evidence="2" key="1">
    <citation type="submission" date="2016-10" db="EMBL/GenBank/DDBJ databases">
        <authorList>
            <person name="Varghese N."/>
            <person name="Submissions S."/>
        </authorList>
    </citation>
    <scope>NUCLEOTIDE SEQUENCE [LARGE SCALE GENOMIC DNA]</scope>
    <source>
        <strain evidence="2">CGMCC 4.3525</strain>
    </source>
</reference>
<name>A0A1H9WVS9_9PSEU</name>
<proteinExistence type="predicted"/>
<dbReference type="AlphaFoldDB" id="A0A1H9WVS9"/>
<gene>
    <name evidence="1" type="ORF">SAMN05216188_1464</name>
</gene>
<keyword evidence="2" id="KW-1185">Reference proteome</keyword>
<dbReference type="EMBL" id="FOFR01000046">
    <property type="protein sequence ID" value="SES37871.1"/>
    <property type="molecule type" value="Genomic_DNA"/>
</dbReference>
<dbReference type="RefSeq" id="WP_089962558.1">
    <property type="nucleotide sequence ID" value="NZ_FOFR01000046.1"/>
</dbReference>
<evidence type="ECO:0000313" key="2">
    <source>
        <dbReference type="Proteomes" id="UP000199352"/>
    </source>
</evidence>
<evidence type="ECO:0000313" key="1">
    <source>
        <dbReference type="EMBL" id="SES37871.1"/>
    </source>
</evidence>